<evidence type="ECO:0000256" key="5">
    <source>
        <dbReference type="ARBA" id="ARBA00022682"/>
    </source>
</evidence>
<dbReference type="InterPro" id="IPR023393">
    <property type="entry name" value="START-like_dom_sf"/>
</dbReference>
<dbReference type="GO" id="GO:0004864">
    <property type="term" value="F:protein phosphatase inhibitor activity"/>
    <property type="evidence" value="ECO:0007669"/>
    <property type="project" value="UniProtKB-KW"/>
</dbReference>
<dbReference type="SUPFAM" id="SSF55961">
    <property type="entry name" value="Bet v1-like"/>
    <property type="match status" value="1"/>
</dbReference>
<keyword evidence="7" id="KW-0539">Nucleus</keyword>
<gene>
    <name evidence="10" type="ORF">CTI12_AA344720</name>
</gene>
<keyword evidence="6" id="KW-0675">Receptor</keyword>
<name>A0A2U1MT39_ARTAN</name>
<evidence type="ECO:0000256" key="9">
    <source>
        <dbReference type="SAM" id="MobiDB-lite"/>
    </source>
</evidence>
<dbReference type="GO" id="GO:0042803">
    <property type="term" value="F:protein homodimerization activity"/>
    <property type="evidence" value="ECO:0007669"/>
    <property type="project" value="UniProtKB-ARBA"/>
</dbReference>
<evidence type="ECO:0000256" key="7">
    <source>
        <dbReference type="ARBA" id="ARBA00023242"/>
    </source>
</evidence>
<dbReference type="Proteomes" id="UP000245207">
    <property type="component" value="Unassembled WGS sequence"/>
</dbReference>
<dbReference type="GO" id="GO:0010427">
    <property type="term" value="F:abscisic acid binding"/>
    <property type="evidence" value="ECO:0007669"/>
    <property type="project" value="TreeGrafter"/>
</dbReference>
<dbReference type="STRING" id="35608.A0A2U1MT39"/>
<dbReference type="EMBL" id="PKPP01004425">
    <property type="protein sequence ID" value="PWA64418.1"/>
    <property type="molecule type" value="Genomic_DNA"/>
</dbReference>
<keyword evidence="11" id="KW-1185">Reference proteome</keyword>
<evidence type="ECO:0000313" key="10">
    <source>
        <dbReference type="EMBL" id="PWA64418.1"/>
    </source>
</evidence>
<evidence type="ECO:0000256" key="2">
    <source>
        <dbReference type="ARBA" id="ARBA00004496"/>
    </source>
</evidence>
<dbReference type="Gene3D" id="3.30.530.20">
    <property type="match status" value="1"/>
</dbReference>
<dbReference type="CDD" id="cd07821">
    <property type="entry name" value="PYR_PYL_RCAR_like"/>
    <property type="match status" value="1"/>
</dbReference>
<reference evidence="10 11" key="1">
    <citation type="journal article" date="2018" name="Mol. Plant">
        <title>The genome of Artemisia annua provides insight into the evolution of Asteraceae family and artemisinin biosynthesis.</title>
        <authorList>
            <person name="Shen Q."/>
            <person name="Zhang L."/>
            <person name="Liao Z."/>
            <person name="Wang S."/>
            <person name="Yan T."/>
            <person name="Shi P."/>
            <person name="Liu M."/>
            <person name="Fu X."/>
            <person name="Pan Q."/>
            <person name="Wang Y."/>
            <person name="Lv Z."/>
            <person name="Lu X."/>
            <person name="Zhang F."/>
            <person name="Jiang W."/>
            <person name="Ma Y."/>
            <person name="Chen M."/>
            <person name="Hao X."/>
            <person name="Li L."/>
            <person name="Tang Y."/>
            <person name="Lv G."/>
            <person name="Zhou Y."/>
            <person name="Sun X."/>
            <person name="Brodelius P.E."/>
            <person name="Rose J.K.C."/>
            <person name="Tang K."/>
        </authorList>
    </citation>
    <scope>NUCLEOTIDE SEQUENCE [LARGE SCALE GENOMIC DNA]</scope>
    <source>
        <strain evidence="11">cv. Huhao1</strain>
        <tissue evidence="10">Leaf</tissue>
    </source>
</reference>
<comment type="caution">
    <text evidence="10">The sequence shown here is derived from an EMBL/GenBank/DDBJ whole genome shotgun (WGS) entry which is preliminary data.</text>
</comment>
<dbReference type="Pfam" id="PF10604">
    <property type="entry name" value="Polyketide_cyc2"/>
    <property type="match status" value="1"/>
</dbReference>
<dbReference type="GO" id="GO:0009738">
    <property type="term" value="P:abscisic acid-activated signaling pathway"/>
    <property type="evidence" value="ECO:0007669"/>
    <property type="project" value="UniProtKB-KW"/>
</dbReference>
<comment type="similarity">
    <text evidence="3">Belongs to the PYR/PYL/RCAR abscisic acid intracellular receptor family.</text>
</comment>
<dbReference type="GO" id="GO:0038023">
    <property type="term" value="F:signaling receptor activity"/>
    <property type="evidence" value="ECO:0007669"/>
    <property type="project" value="TreeGrafter"/>
</dbReference>
<dbReference type="OrthoDB" id="4436220at2759"/>
<evidence type="ECO:0000256" key="6">
    <source>
        <dbReference type="ARBA" id="ARBA00023170"/>
    </source>
</evidence>
<feature type="region of interest" description="Disordered" evidence="9">
    <location>
        <begin position="1"/>
        <end position="28"/>
    </location>
</feature>
<dbReference type="GO" id="GO:0005737">
    <property type="term" value="C:cytoplasm"/>
    <property type="evidence" value="ECO:0007669"/>
    <property type="project" value="UniProtKB-SubCell"/>
</dbReference>
<evidence type="ECO:0000256" key="8">
    <source>
        <dbReference type="ARBA" id="ARBA00023272"/>
    </source>
</evidence>
<dbReference type="GO" id="GO:0062049">
    <property type="term" value="C:protein phosphatase inhibitor complex"/>
    <property type="evidence" value="ECO:0007669"/>
    <property type="project" value="UniProtKB-ARBA"/>
</dbReference>
<evidence type="ECO:0000256" key="4">
    <source>
        <dbReference type="ARBA" id="ARBA00022490"/>
    </source>
</evidence>
<feature type="compositionally biased region" description="Low complexity" evidence="9">
    <location>
        <begin position="16"/>
        <end position="27"/>
    </location>
</feature>
<keyword evidence="5" id="KW-0938">Abscisic acid signaling pathway</keyword>
<dbReference type="InterPro" id="IPR019587">
    <property type="entry name" value="Polyketide_cyclase/dehydratase"/>
</dbReference>
<proteinExistence type="inferred from homology"/>
<dbReference type="PANTHER" id="PTHR31213:SF6">
    <property type="entry name" value="ABSCISIC ACID RECEPTOR PYR1"/>
    <property type="match status" value="1"/>
</dbReference>
<dbReference type="InterPro" id="IPR050279">
    <property type="entry name" value="Plant_def-hormone_signal"/>
</dbReference>
<accession>A0A2U1MT39</accession>
<dbReference type="AlphaFoldDB" id="A0A2U1MT39"/>
<sequence>MNQDTTTSSSPPPPQTTTTTHHLSPPQGLTEEEFISLKPSITDYHTYTLSPSQCSSLLAQHIHAPPDIVWSVIRRFDKPQTYKHFIKSCHVADDFVMSVGCTRDVNVISGLPANTSTERLDILDDEKRVMGFTIIGGEHRLRNYRAVTTVHEMMMDVGPTGGCVVLESYVVDVPEGNTEEDTRLFADTVVKLNLQKLASVTEAMARGSDSPPSRFRGS</sequence>
<dbReference type="FunFam" id="3.30.530.20:FF:000019">
    <property type="entry name" value="Abscisic acid receptor PYR1"/>
    <property type="match status" value="1"/>
</dbReference>
<keyword evidence="4" id="KW-0963">Cytoplasm</keyword>
<dbReference type="PANTHER" id="PTHR31213">
    <property type="entry name" value="OS08G0374000 PROTEIN-RELATED"/>
    <property type="match status" value="1"/>
</dbReference>
<organism evidence="10 11">
    <name type="scientific">Artemisia annua</name>
    <name type="common">Sweet wormwood</name>
    <dbReference type="NCBI Taxonomy" id="35608"/>
    <lineage>
        <taxon>Eukaryota</taxon>
        <taxon>Viridiplantae</taxon>
        <taxon>Streptophyta</taxon>
        <taxon>Embryophyta</taxon>
        <taxon>Tracheophyta</taxon>
        <taxon>Spermatophyta</taxon>
        <taxon>Magnoliopsida</taxon>
        <taxon>eudicotyledons</taxon>
        <taxon>Gunneridae</taxon>
        <taxon>Pentapetalae</taxon>
        <taxon>asterids</taxon>
        <taxon>campanulids</taxon>
        <taxon>Asterales</taxon>
        <taxon>Asteraceae</taxon>
        <taxon>Asteroideae</taxon>
        <taxon>Anthemideae</taxon>
        <taxon>Artemisiinae</taxon>
        <taxon>Artemisia</taxon>
    </lineage>
</organism>
<dbReference type="GO" id="GO:0005634">
    <property type="term" value="C:nucleus"/>
    <property type="evidence" value="ECO:0007669"/>
    <property type="project" value="UniProtKB-SubCell"/>
</dbReference>
<keyword evidence="8" id="KW-0650">Protein phosphatase inhibitor</keyword>
<comment type="subcellular location">
    <subcellularLocation>
        <location evidence="2">Cytoplasm</location>
    </subcellularLocation>
    <subcellularLocation>
        <location evidence="1">Nucleus</location>
    </subcellularLocation>
</comment>
<evidence type="ECO:0000256" key="1">
    <source>
        <dbReference type="ARBA" id="ARBA00004123"/>
    </source>
</evidence>
<protein>
    <submittedName>
        <fullName evidence="10">Polyketide cyclase/dehydrase</fullName>
    </submittedName>
</protein>
<evidence type="ECO:0000313" key="11">
    <source>
        <dbReference type="Proteomes" id="UP000245207"/>
    </source>
</evidence>
<evidence type="ECO:0000256" key="3">
    <source>
        <dbReference type="ARBA" id="ARBA00008594"/>
    </source>
</evidence>